<dbReference type="EMBL" id="AZHX01000209">
    <property type="protein sequence ID" value="ETX08487.1"/>
    <property type="molecule type" value="Genomic_DNA"/>
</dbReference>
<reference evidence="2 3" key="1">
    <citation type="journal article" date="2014" name="Nature">
        <title>An environmental bacterial taxon with a large and distinct metabolic repertoire.</title>
        <authorList>
            <person name="Wilson M.C."/>
            <person name="Mori T."/>
            <person name="Ruckert C."/>
            <person name="Uria A.R."/>
            <person name="Helf M.J."/>
            <person name="Takada K."/>
            <person name="Gernert C."/>
            <person name="Steffens U.A."/>
            <person name="Heycke N."/>
            <person name="Schmitt S."/>
            <person name="Rinke C."/>
            <person name="Helfrich E.J."/>
            <person name="Brachmann A.O."/>
            <person name="Gurgui C."/>
            <person name="Wakimoto T."/>
            <person name="Kracht M."/>
            <person name="Crusemann M."/>
            <person name="Hentschel U."/>
            <person name="Abe I."/>
            <person name="Matsunaga S."/>
            <person name="Kalinowski J."/>
            <person name="Takeyama H."/>
            <person name="Piel J."/>
        </authorList>
    </citation>
    <scope>NUCLEOTIDE SEQUENCE [LARGE SCALE GENOMIC DNA]</scope>
    <source>
        <strain evidence="3">TSY2</strain>
    </source>
</reference>
<dbReference type="InterPro" id="IPR041049">
    <property type="entry name" value="DUF5615"/>
</dbReference>
<dbReference type="Proteomes" id="UP000019140">
    <property type="component" value="Unassembled WGS sequence"/>
</dbReference>
<feature type="domain" description="DUF5615" evidence="1">
    <location>
        <begin position="4"/>
        <end position="112"/>
    </location>
</feature>
<organism evidence="2 3">
    <name type="scientific">Candidatus Entotheonella gemina</name>
    <dbReference type="NCBI Taxonomy" id="1429439"/>
    <lineage>
        <taxon>Bacteria</taxon>
        <taxon>Pseudomonadati</taxon>
        <taxon>Nitrospinota/Tectimicrobiota group</taxon>
        <taxon>Candidatus Tectimicrobiota</taxon>
        <taxon>Candidatus Entotheonellia</taxon>
        <taxon>Candidatus Entotheonellales</taxon>
        <taxon>Candidatus Entotheonellaceae</taxon>
        <taxon>Candidatus Entotheonella</taxon>
    </lineage>
</organism>
<name>W4MFQ8_9BACT</name>
<comment type="caution">
    <text evidence="2">The sequence shown here is derived from an EMBL/GenBank/DDBJ whole genome shotgun (WGS) entry which is preliminary data.</text>
</comment>
<keyword evidence="3" id="KW-1185">Reference proteome</keyword>
<dbReference type="Pfam" id="PF18480">
    <property type="entry name" value="DUF5615"/>
    <property type="match status" value="1"/>
</dbReference>
<accession>W4MFQ8</accession>
<evidence type="ECO:0000313" key="3">
    <source>
        <dbReference type="Proteomes" id="UP000019140"/>
    </source>
</evidence>
<protein>
    <recommendedName>
        <fullName evidence="1">DUF5615 domain-containing protein</fullName>
    </recommendedName>
</protein>
<sequence>MTIKFQADNDLNQIIISAVKRRDAAMDFQTAYASGLHGLSDPEVLAIAARDGCILVTHDLKTMPVHFARFLAEQTSSGVILVPQRLSIGEIVDGLSLIWRASSAEKWQNRIAPLPL</sequence>
<proteinExistence type="predicted"/>
<dbReference type="HOGENOM" id="CLU_166921_0_0_7"/>
<gene>
    <name evidence="2" type="ORF">ETSY2_05155</name>
</gene>
<evidence type="ECO:0000259" key="1">
    <source>
        <dbReference type="Pfam" id="PF18480"/>
    </source>
</evidence>
<dbReference type="AlphaFoldDB" id="W4MFQ8"/>
<evidence type="ECO:0000313" key="2">
    <source>
        <dbReference type="EMBL" id="ETX08487.1"/>
    </source>
</evidence>